<evidence type="ECO:0000256" key="11">
    <source>
        <dbReference type="ARBA" id="ARBA00022723"/>
    </source>
</evidence>
<dbReference type="FunFam" id="3.30.1460.20:FF:000003">
    <property type="entry name" value="Arp2/3 complex 34 kDa subunit"/>
    <property type="match status" value="1"/>
</dbReference>
<dbReference type="InterPro" id="IPR007188">
    <property type="entry name" value="ARPC2"/>
</dbReference>
<protein>
    <recommendedName>
        <fullName evidence="6">Probable endonuclease LCL3</fullName>
    </recommendedName>
    <alternativeName>
        <fullName evidence="7">Probable endonuclease lcl3</fullName>
    </alternativeName>
</protein>
<keyword evidence="12" id="KW-0255">Endonuclease</keyword>
<name>A0A8E2JP83_9PEZI</name>
<feature type="compositionally biased region" description="Basic and acidic residues" evidence="20">
    <location>
        <begin position="603"/>
        <end position="612"/>
    </location>
</feature>
<evidence type="ECO:0000256" key="10">
    <source>
        <dbReference type="ARBA" id="ARBA00022722"/>
    </source>
</evidence>
<dbReference type="FunFam" id="3.30.1460.20:FF:000005">
    <property type="entry name" value="Arp2/3 complex 34 kDa subunit"/>
    <property type="match status" value="1"/>
</dbReference>
<feature type="domain" description="TNase-like" evidence="21">
    <location>
        <begin position="413"/>
        <end position="573"/>
    </location>
</feature>
<dbReference type="GO" id="GO:0005885">
    <property type="term" value="C:Arp2/3 protein complex"/>
    <property type="evidence" value="ECO:0007669"/>
    <property type="project" value="InterPro"/>
</dbReference>
<evidence type="ECO:0000256" key="5">
    <source>
        <dbReference type="ARBA" id="ARBA00007192"/>
    </source>
</evidence>
<evidence type="ECO:0000256" key="9">
    <source>
        <dbReference type="ARBA" id="ARBA00022692"/>
    </source>
</evidence>
<dbReference type="InterPro" id="IPR034666">
    <property type="entry name" value="ARPC2/4"/>
</dbReference>
<evidence type="ECO:0000256" key="20">
    <source>
        <dbReference type="SAM" id="MobiDB-lite"/>
    </source>
</evidence>
<keyword evidence="8" id="KW-0963">Cytoplasm</keyword>
<keyword evidence="14" id="KW-0106">Calcium</keyword>
<evidence type="ECO:0000256" key="18">
    <source>
        <dbReference type="ARBA" id="ARBA00023203"/>
    </source>
</evidence>
<dbReference type="GO" id="GO:0034314">
    <property type="term" value="P:Arp2/3 complex-mediated actin nucleation"/>
    <property type="evidence" value="ECO:0007669"/>
    <property type="project" value="InterPro"/>
</dbReference>
<dbReference type="FunFam" id="2.40.50.90:FF:000029">
    <property type="entry name" value="Probable endonuclease lcl3"/>
    <property type="match status" value="1"/>
</dbReference>
<evidence type="ECO:0000256" key="12">
    <source>
        <dbReference type="ARBA" id="ARBA00022759"/>
    </source>
</evidence>
<dbReference type="GO" id="GO:0005200">
    <property type="term" value="F:structural constituent of cytoskeleton"/>
    <property type="evidence" value="ECO:0007669"/>
    <property type="project" value="TreeGrafter"/>
</dbReference>
<keyword evidence="16" id="KW-0496">Mitochondrion</keyword>
<sequence length="612" mass="70943">MLLLDYQNVLIESLLKDRFSGHVSPRYLLAASPVSIDQVVSDFDGVTFHISTPESKTKILVSISVKCFQELVKYGAQGVLEREYGPYIVPAEQGFDFSVQVDLENLPEDQSARDDLIRRISLFKRNVMAAPFEQAFDEFAELQEQASKFTSEQAPQGVREGGEVRAIHYREEEAIYIKASHDRVTVIFSTVFREETDRIFGKVFLQEFVDARRRAIQNAPQVLFRNDPPLELQNVPGLSTSGAGEIGYITFVLFPRHLTRQRRDEVISHIQTFRDYFHYHIKASKAYIHSRMRRRTADFLQVLRRARPEGDEKERKTASGRTFKRQHPNPVSTMRWPWSTKDSQKEDSNENRRPLSWPNDLNAVSWSQYIEARTVVPSLLFTITTLTFIRIYKSYLRRIPNVNYIKPDLFRRRSLFGKVTSVGDADNFRLFHTPGGRLAGWGWLPWKTVPSKKEDLAAKTIHIRIAGVDAPELAHFGRLAQPFSTEAYNWLTSYILHRHVRAYIYRRDQYDRVVAIVFVRKRLFKRDVGLEMLKKGLATVYEAKTGSEFGEFERQYRQAEMKAKSDGVGMWSQPSLWARLRGEKGKALESPREYKVRMAATRPETESKKKAR</sequence>
<keyword evidence="19" id="KW-0206">Cytoskeleton</keyword>
<dbReference type="Proteomes" id="UP000250140">
    <property type="component" value="Unassembled WGS sequence"/>
</dbReference>
<evidence type="ECO:0000256" key="8">
    <source>
        <dbReference type="ARBA" id="ARBA00022490"/>
    </source>
</evidence>
<keyword evidence="13" id="KW-0378">Hydrolase</keyword>
<keyword evidence="15" id="KW-1133">Transmembrane helix</keyword>
<dbReference type="GO" id="GO:0016787">
    <property type="term" value="F:hydrolase activity"/>
    <property type="evidence" value="ECO:0007669"/>
    <property type="project" value="UniProtKB-KW"/>
</dbReference>
<evidence type="ECO:0000256" key="13">
    <source>
        <dbReference type="ARBA" id="ARBA00022801"/>
    </source>
</evidence>
<evidence type="ECO:0000256" key="16">
    <source>
        <dbReference type="ARBA" id="ARBA00023128"/>
    </source>
</evidence>
<evidence type="ECO:0000256" key="19">
    <source>
        <dbReference type="ARBA" id="ARBA00023212"/>
    </source>
</evidence>
<keyword evidence="11" id="KW-0479">Metal-binding</keyword>
<dbReference type="GO" id="GO:0046872">
    <property type="term" value="F:metal ion binding"/>
    <property type="evidence" value="ECO:0007669"/>
    <property type="project" value="UniProtKB-KW"/>
</dbReference>
<comment type="similarity">
    <text evidence="5">Belongs to the ARPC2 family.</text>
</comment>
<dbReference type="SUPFAM" id="SSF50199">
    <property type="entry name" value="Staphylococcal nuclease"/>
    <property type="match status" value="1"/>
</dbReference>
<evidence type="ECO:0000256" key="6">
    <source>
        <dbReference type="ARBA" id="ARBA00013404"/>
    </source>
</evidence>
<dbReference type="AlphaFoldDB" id="A0A8E2JP83"/>
<dbReference type="GO" id="GO:0016020">
    <property type="term" value="C:membrane"/>
    <property type="evidence" value="ECO:0007669"/>
    <property type="project" value="UniProtKB-SubCell"/>
</dbReference>
<evidence type="ECO:0000256" key="14">
    <source>
        <dbReference type="ARBA" id="ARBA00022837"/>
    </source>
</evidence>
<dbReference type="PANTHER" id="PTHR12058:SF0">
    <property type="entry name" value="ACTIN-RELATED PROTEIN 2_3 COMPLEX SUBUNIT 2"/>
    <property type="match status" value="1"/>
</dbReference>
<feature type="region of interest" description="Disordered" evidence="20">
    <location>
        <begin position="586"/>
        <end position="612"/>
    </location>
</feature>
<dbReference type="Gene3D" id="3.30.1460.20">
    <property type="match status" value="2"/>
</dbReference>
<dbReference type="Gene3D" id="2.40.50.90">
    <property type="match status" value="1"/>
</dbReference>
<evidence type="ECO:0000256" key="17">
    <source>
        <dbReference type="ARBA" id="ARBA00023136"/>
    </source>
</evidence>
<keyword evidence="18" id="KW-0009">Actin-binding</keyword>
<evidence type="ECO:0000256" key="1">
    <source>
        <dbReference type="ARBA" id="ARBA00004167"/>
    </source>
</evidence>
<dbReference type="InterPro" id="IPR016071">
    <property type="entry name" value="Staphylococal_nuclease_OB-fold"/>
</dbReference>
<keyword evidence="9" id="KW-0812">Transmembrane</keyword>
<evidence type="ECO:0000256" key="2">
    <source>
        <dbReference type="ARBA" id="ARBA00004173"/>
    </source>
</evidence>
<feature type="compositionally biased region" description="Basic and acidic residues" evidence="20">
    <location>
        <begin position="308"/>
        <end position="317"/>
    </location>
</feature>
<evidence type="ECO:0000256" key="15">
    <source>
        <dbReference type="ARBA" id="ARBA00022989"/>
    </source>
</evidence>
<dbReference type="Pfam" id="PF00565">
    <property type="entry name" value="SNase"/>
    <property type="match status" value="1"/>
</dbReference>
<dbReference type="GO" id="GO:0051015">
    <property type="term" value="F:actin filament binding"/>
    <property type="evidence" value="ECO:0007669"/>
    <property type="project" value="TreeGrafter"/>
</dbReference>
<evidence type="ECO:0000256" key="4">
    <source>
        <dbReference type="ARBA" id="ARBA00005435"/>
    </source>
</evidence>
<dbReference type="PANTHER" id="PTHR12058">
    <property type="entry name" value="ARP2/3 COMPLEX 34 KDA SUBUNIT"/>
    <property type="match status" value="1"/>
</dbReference>
<keyword evidence="23" id="KW-1185">Reference proteome</keyword>
<comment type="subcellular location">
    <subcellularLocation>
        <location evidence="3">Cytoplasm</location>
        <location evidence="3">Cytoskeleton</location>
    </subcellularLocation>
    <subcellularLocation>
        <location evidence="1">Membrane</location>
        <topology evidence="1">Single-pass membrane protein</topology>
    </subcellularLocation>
    <subcellularLocation>
        <location evidence="2">Mitochondrion</location>
    </subcellularLocation>
</comment>
<gene>
    <name evidence="22" type="ORF">AOQ84DRAFT_400183</name>
</gene>
<dbReference type="PROSITE" id="PS50830">
    <property type="entry name" value="TNASE_3"/>
    <property type="match status" value="1"/>
</dbReference>
<keyword evidence="10" id="KW-0540">Nuclease</keyword>
<evidence type="ECO:0000313" key="23">
    <source>
        <dbReference type="Proteomes" id="UP000250140"/>
    </source>
</evidence>
<dbReference type="SUPFAM" id="SSF69645">
    <property type="entry name" value="Arp2/3 complex subunits"/>
    <property type="match status" value="2"/>
</dbReference>
<evidence type="ECO:0000256" key="3">
    <source>
        <dbReference type="ARBA" id="ARBA00004245"/>
    </source>
</evidence>
<dbReference type="GO" id="GO:0030041">
    <property type="term" value="P:actin filament polymerization"/>
    <property type="evidence" value="ECO:0007669"/>
    <property type="project" value="InterPro"/>
</dbReference>
<dbReference type="GO" id="GO:0005739">
    <property type="term" value="C:mitochondrion"/>
    <property type="evidence" value="ECO:0007669"/>
    <property type="project" value="UniProtKB-SubCell"/>
</dbReference>
<evidence type="ECO:0000313" key="22">
    <source>
        <dbReference type="EMBL" id="OCL04322.1"/>
    </source>
</evidence>
<dbReference type="SMART" id="SM00318">
    <property type="entry name" value="SNc"/>
    <property type="match status" value="1"/>
</dbReference>
<dbReference type="Pfam" id="PF04045">
    <property type="entry name" value="P34-Arc"/>
    <property type="match status" value="1"/>
</dbReference>
<dbReference type="GO" id="GO:0004519">
    <property type="term" value="F:endonuclease activity"/>
    <property type="evidence" value="ECO:0007669"/>
    <property type="project" value="UniProtKB-KW"/>
</dbReference>
<feature type="compositionally biased region" description="Basic and acidic residues" evidence="20">
    <location>
        <begin position="586"/>
        <end position="596"/>
    </location>
</feature>
<organism evidence="22 23">
    <name type="scientific">Glonium stellatum</name>
    <dbReference type="NCBI Taxonomy" id="574774"/>
    <lineage>
        <taxon>Eukaryota</taxon>
        <taxon>Fungi</taxon>
        <taxon>Dikarya</taxon>
        <taxon>Ascomycota</taxon>
        <taxon>Pezizomycotina</taxon>
        <taxon>Dothideomycetes</taxon>
        <taxon>Pleosporomycetidae</taxon>
        <taxon>Gloniales</taxon>
        <taxon>Gloniaceae</taxon>
        <taxon>Glonium</taxon>
    </lineage>
</organism>
<dbReference type="InterPro" id="IPR035437">
    <property type="entry name" value="SNase_OB-fold_sf"/>
</dbReference>
<dbReference type="OrthoDB" id="148331at2759"/>
<comment type="similarity">
    <text evidence="4">Belongs to the LCL3 family.</text>
</comment>
<reference evidence="22 23" key="1">
    <citation type="journal article" date="2016" name="Nat. Commun.">
        <title>Ectomycorrhizal ecology is imprinted in the genome of the dominant symbiotic fungus Cenococcum geophilum.</title>
        <authorList>
            <consortium name="DOE Joint Genome Institute"/>
            <person name="Peter M."/>
            <person name="Kohler A."/>
            <person name="Ohm R.A."/>
            <person name="Kuo A."/>
            <person name="Krutzmann J."/>
            <person name="Morin E."/>
            <person name="Arend M."/>
            <person name="Barry K.W."/>
            <person name="Binder M."/>
            <person name="Choi C."/>
            <person name="Clum A."/>
            <person name="Copeland A."/>
            <person name="Grisel N."/>
            <person name="Haridas S."/>
            <person name="Kipfer T."/>
            <person name="LaButti K."/>
            <person name="Lindquist E."/>
            <person name="Lipzen A."/>
            <person name="Maire R."/>
            <person name="Meier B."/>
            <person name="Mihaltcheva S."/>
            <person name="Molinier V."/>
            <person name="Murat C."/>
            <person name="Poggeler S."/>
            <person name="Quandt C.A."/>
            <person name="Sperisen C."/>
            <person name="Tritt A."/>
            <person name="Tisserant E."/>
            <person name="Crous P.W."/>
            <person name="Henrissat B."/>
            <person name="Nehls U."/>
            <person name="Egli S."/>
            <person name="Spatafora J.W."/>
            <person name="Grigoriev I.V."/>
            <person name="Martin F.M."/>
        </authorList>
    </citation>
    <scope>NUCLEOTIDE SEQUENCE [LARGE SCALE GENOMIC DNA]</scope>
    <source>
        <strain evidence="22 23">CBS 207.34</strain>
    </source>
</reference>
<feature type="compositionally biased region" description="Basic and acidic residues" evidence="20">
    <location>
        <begin position="342"/>
        <end position="353"/>
    </location>
</feature>
<accession>A0A8E2JP83</accession>
<evidence type="ECO:0000259" key="21">
    <source>
        <dbReference type="PROSITE" id="PS50830"/>
    </source>
</evidence>
<keyword evidence="17" id="KW-0472">Membrane</keyword>
<evidence type="ECO:0000256" key="7">
    <source>
        <dbReference type="ARBA" id="ARBA00014651"/>
    </source>
</evidence>
<dbReference type="EMBL" id="KV750543">
    <property type="protein sequence ID" value="OCL04322.1"/>
    <property type="molecule type" value="Genomic_DNA"/>
</dbReference>
<proteinExistence type="inferred from homology"/>
<feature type="region of interest" description="Disordered" evidence="20">
    <location>
        <begin position="308"/>
        <end position="354"/>
    </location>
</feature>